<accession>A0A7C0VDC3</accession>
<comment type="caution">
    <text evidence="7">The sequence shown here is derived from an EMBL/GenBank/DDBJ whole genome shotgun (WGS) entry which is preliminary data.</text>
</comment>
<dbReference type="InterPro" id="IPR033881">
    <property type="entry name" value="vWA_BatA_type"/>
</dbReference>
<keyword evidence="3 5" id="KW-1133">Transmembrane helix</keyword>
<reference evidence="7" key="1">
    <citation type="journal article" date="2020" name="mSystems">
        <title>Genome- and Community-Level Interaction Insights into Carbon Utilization and Element Cycling Functions of Hydrothermarchaeota in Hydrothermal Sediment.</title>
        <authorList>
            <person name="Zhou Z."/>
            <person name="Liu Y."/>
            <person name="Xu W."/>
            <person name="Pan J."/>
            <person name="Luo Z.H."/>
            <person name="Li M."/>
        </authorList>
    </citation>
    <scope>NUCLEOTIDE SEQUENCE [LARGE SCALE GENOMIC DNA]</scope>
    <source>
        <strain evidence="7">HyVt-102</strain>
    </source>
</reference>
<dbReference type="PRINTS" id="PR00453">
    <property type="entry name" value="VWFADOMAIN"/>
</dbReference>
<evidence type="ECO:0000256" key="1">
    <source>
        <dbReference type="ARBA" id="ARBA00022475"/>
    </source>
</evidence>
<feature type="transmembrane region" description="Helical" evidence="5">
    <location>
        <begin position="46"/>
        <end position="66"/>
    </location>
</feature>
<protein>
    <submittedName>
        <fullName evidence="7">VWA domain-containing protein</fullName>
    </submittedName>
</protein>
<name>A0A7C0VDC3_UNCW3</name>
<dbReference type="AlphaFoldDB" id="A0A7C0VDC3"/>
<dbReference type="PANTHER" id="PTHR22550:SF5">
    <property type="entry name" value="LEUCINE ZIPPER PROTEIN 4"/>
    <property type="match status" value="1"/>
</dbReference>
<dbReference type="Proteomes" id="UP000885847">
    <property type="component" value="Unassembled WGS sequence"/>
</dbReference>
<gene>
    <name evidence="7" type="ORF">ENF18_07355</name>
</gene>
<dbReference type="InterPro" id="IPR050768">
    <property type="entry name" value="UPF0353/GerABKA_families"/>
</dbReference>
<dbReference type="InterPro" id="IPR036465">
    <property type="entry name" value="vWFA_dom_sf"/>
</dbReference>
<evidence type="ECO:0000256" key="3">
    <source>
        <dbReference type="ARBA" id="ARBA00022989"/>
    </source>
</evidence>
<feature type="transmembrane region" description="Helical" evidence="5">
    <location>
        <begin position="298"/>
        <end position="316"/>
    </location>
</feature>
<dbReference type="PANTHER" id="PTHR22550">
    <property type="entry name" value="SPORE GERMINATION PROTEIN"/>
    <property type="match status" value="1"/>
</dbReference>
<evidence type="ECO:0000256" key="5">
    <source>
        <dbReference type="SAM" id="Phobius"/>
    </source>
</evidence>
<dbReference type="InterPro" id="IPR002035">
    <property type="entry name" value="VWF_A"/>
</dbReference>
<evidence type="ECO:0000256" key="4">
    <source>
        <dbReference type="ARBA" id="ARBA00023136"/>
    </source>
</evidence>
<dbReference type="PROSITE" id="PS50234">
    <property type="entry name" value="VWFA"/>
    <property type="match status" value="1"/>
</dbReference>
<keyword evidence="4 5" id="KW-0472">Membrane</keyword>
<dbReference type="SUPFAM" id="SSF53300">
    <property type="entry name" value="vWA-like"/>
    <property type="match status" value="1"/>
</dbReference>
<evidence type="ECO:0000313" key="7">
    <source>
        <dbReference type="EMBL" id="HDI83588.1"/>
    </source>
</evidence>
<feature type="domain" description="VWFA" evidence="6">
    <location>
        <begin position="83"/>
        <end position="276"/>
    </location>
</feature>
<dbReference type="Gene3D" id="3.40.50.410">
    <property type="entry name" value="von Willebrand factor, type A domain"/>
    <property type="match status" value="1"/>
</dbReference>
<dbReference type="EMBL" id="DQWE01000347">
    <property type="protein sequence ID" value="HDI83588.1"/>
    <property type="molecule type" value="Genomic_DNA"/>
</dbReference>
<dbReference type="CDD" id="cd01467">
    <property type="entry name" value="vWA_BatA_type"/>
    <property type="match status" value="1"/>
</dbReference>
<proteinExistence type="predicted"/>
<sequence length="321" mass="36254">MYLNKPLFLLLLLLIPLLYFLSWRRQGRLPFSYTGVFKKKWWRKPLSQLPLYLLLLSYTMGVIALARPQKGITREIVEKKGIDIVIALDISSSMLAEDFRPQNRIQVAKDVAARFIAKRQGDRIGLVVFAKGALMQCPLTIDHGILLKLLKQVDIGMLPDGTAIGMGIGTALVMLENSRAKEKVIVLLTDGRNKAGKITPDRAAEMAKEMGVKIYTVAIGKRGPVPFPVIKGGIKTYVMARFDVNDSELMDIAEKTGGKFFTATSPTMLRDVMETINKLQPTRFKIIRYKDYREKMNLFLIPAILLLALYFIEPLITRRLP</sequence>
<dbReference type="SMART" id="SM00327">
    <property type="entry name" value="VWA"/>
    <property type="match status" value="1"/>
</dbReference>
<dbReference type="Pfam" id="PF00092">
    <property type="entry name" value="VWA"/>
    <property type="match status" value="1"/>
</dbReference>
<evidence type="ECO:0000256" key="2">
    <source>
        <dbReference type="ARBA" id="ARBA00022692"/>
    </source>
</evidence>
<evidence type="ECO:0000259" key="6">
    <source>
        <dbReference type="PROSITE" id="PS50234"/>
    </source>
</evidence>
<keyword evidence="2 5" id="KW-0812">Transmembrane</keyword>
<organism evidence="7">
    <name type="scientific">candidate division WOR-3 bacterium</name>
    <dbReference type="NCBI Taxonomy" id="2052148"/>
    <lineage>
        <taxon>Bacteria</taxon>
        <taxon>Bacteria division WOR-3</taxon>
    </lineage>
</organism>
<keyword evidence="1" id="KW-1003">Cell membrane</keyword>